<evidence type="ECO:0000313" key="3">
    <source>
        <dbReference type="EMBL" id="KAG9246900.1"/>
    </source>
</evidence>
<protein>
    <submittedName>
        <fullName evidence="3">Uncharacterized protein</fullName>
    </submittedName>
</protein>
<keyword evidence="4" id="KW-1185">Reference proteome</keyword>
<dbReference type="EMBL" id="MU253789">
    <property type="protein sequence ID" value="KAG9246900.1"/>
    <property type="molecule type" value="Genomic_DNA"/>
</dbReference>
<feature type="region of interest" description="Disordered" evidence="1">
    <location>
        <begin position="1"/>
        <end position="49"/>
    </location>
</feature>
<name>A0A9P8CHL5_9HELO</name>
<keyword evidence="2" id="KW-0812">Transmembrane</keyword>
<comment type="caution">
    <text evidence="3">The sequence shown here is derived from an EMBL/GenBank/DDBJ whole genome shotgun (WGS) entry which is preliminary data.</text>
</comment>
<keyword evidence="2" id="KW-1133">Transmembrane helix</keyword>
<dbReference type="AlphaFoldDB" id="A0A9P8CHL5"/>
<accession>A0A9P8CHL5</accession>
<sequence length="106" mass="12125">MSSKSPINGRTTEKPGKLPPPTNDTPTAKTPPVTKLSQQQQHDPEGRFHDHYRSLLHRPDPKLLELEARFDQILRICYFNLALWALAVVCIGYHYIDDVTTMITEL</sequence>
<evidence type="ECO:0000256" key="1">
    <source>
        <dbReference type="SAM" id="MobiDB-lite"/>
    </source>
</evidence>
<gene>
    <name evidence="3" type="ORF">BJ878DRAFT_477898</name>
</gene>
<feature type="transmembrane region" description="Helical" evidence="2">
    <location>
        <begin position="76"/>
        <end position="96"/>
    </location>
</feature>
<reference evidence="3" key="1">
    <citation type="journal article" date="2021" name="IMA Fungus">
        <title>Genomic characterization of three marine fungi, including Emericellopsis atlantica sp. nov. with signatures of a generalist lifestyle and marine biomass degradation.</title>
        <authorList>
            <person name="Hagestad O.C."/>
            <person name="Hou L."/>
            <person name="Andersen J.H."/>
            <person name="Hansen E.H."/>
            <person name="Altermark B."/>
            <person name="Li C."/>
            <person name="Kuhnert E."/>
            <person name="Cox R.J."/>
            <person name="Crous P.W."/>
            <person name="Spatafora J.W."/>
            <person name="Lail K."/>
            <person name="Amirebrahimi M."/>
            <person name="Lipzen A."/>
            <person name="Pangilinan J."/>
            <person name="Andreopoulos W."/>
            <person name="Hayes R.D."/>
            <person name="Ng V."/>
            <person name="Grigoriev I.V."/>
            <person name="Jackson S.A."/>
            <person name="Sutton T.D.S."/>
            <person name="Dobson A.D.W."/>
            <person name="Rama T."/>
        </authorList>
    </citation>
    <scope>NUCLEOTIDE SEQUENCE</scope>
    <source>
        <strain evidence="3">TRa3180A</strain>
    </source>
</reference>
<dbReference type="Proteomes" id="UP000887226">
    <property type="component" value="Unassembled WGS sequence"/>
</dbReference>
<organism evidence="3 4">
    <name type="scientific">Calycina marina</name>
    <dbReference type="NCBI Taxonomy" id="1763456"/>
    <lineage>
        <taxon>Eukaryota</taxon>
        <taxon>Fungi</taxon>
        <taxon>Dikarya</taxon>
        <taxon>Ascomycota</taxon>
        <taxon>Pezizomycotina</taxon>
        <taxon>Leotiomycetes</taxon>
        <taxon>Helotiales</taxon>
        <taxon>Pezizellaceae</taxon>
        <taxon>Calycina</taxon>
    </lineage>
</organism>
<feature type="compositionally biased region" description="Polar residues" evidence="1">
    <location>
        <begin position="1"/>
        <end position="10"/>
    </location>
</feature>
<evidence type="ECO:0000256" key="2">
    <source>
        <dbReference type="SAM" id="Phobius"/>
    </source>
</evidence>
<evidence type="ECO:0000313" key="4">
    <source>
        <dbReference type="Proteomes" id="UP000887226"/>
    </source>
</evidence>
<proteinExistence type="predicted"/>
<keyword evidence="2" id="KW-0472">Membrane</keyword>